<dbReference type="HAMAP" id="MF_00795">
    <property type="entry name" value="CutC"/>
    <property type="match status" value="1"/>
</dbReference>
<dbReference type="InterPro" id="IPR036822">
    <property type="entry name" value="CutC-like_dom_sf"/>
</dbReference>
<evidence type="ECO:0000256" key="1">
    <source>
        <dbReference type="ARBA" id="ARBA00007768"/>
    </source>
</evidence>
<dbReference type="OrthoDB" id="9815677at2"/>
<keyword evidence="2" id="KW-0963">Cytoplasm</keyword>
<dbReference type="PANTHER" id="PTHR12598">
    <property type="entry name" value="COPPER HOMEOSTASIS PROTEIN CUTC"/>
    <property type="match status" value="1"/>
</dbReference>
<dbReference type="AlphaFoldDB" id="A0A2U2DJL1"/>
<dbReference type="RefSeq" id="WP_109460983.1">
    <property type="nucleotide sequence ID" value="NZ_QFBC01000015.1"/>
</dbReference>
<dbReference type="Gene3D" id="3.20.20.380">
    <property type="entry name" value="Copper homeostasis (CutC) domain"/>
    <property type="match status" value="1"/>
</dbReference>
<dbReference type="GO" id="GO:0005507">
    <property type="term" value="F:copper ion binding"/>
    <property type="evidence" value="ECO:0007669"/>
    <property type="project" value="TreeGrafter"/>
</dbReference>
<reference evidence="3 4" key="1">
    <citation type="submission" date="2018-05" db="EMBL/GenBank/DDBJ databases">
        <title>The draft genome of strain NS-104.</title>
        <authorList>
            <person name="Hang P."/>
            <person name="Jiang J."/>
        </authorList>
    </citation>
    <scope>NUCLEOTIDE SEQUENCE [LARGE SCALE GENOMIC DNA]</scope>
    <source>
        <strain evidence="3 4">NS-104</strain>
    </source>
</reference>
<dbReference type="Pfam" id="PF03932">
    <property type="entry name" value="CutC"/>
    <property type="match status" value="1"/>
</dbReference>
<accession>A0A2U2DJL1</accession>
<dbReference type="EMBL" id="QFBC01000015">
    <property type="protein sequence ID" value="PWE53512.1"/>
    <property type="molecule type" value="Genomic_DNA"/>
</dbReference>
<organism evidence="3 4">
    <name type="scientific">Metarhizobium album</name>
    <dbReference type="NCBI Taxonomy" id="2182425"/>
    <lineage>
        <taxon>Bacteria</taxon>
        <taxon>Pseudomonadati</taxon>
        <taxon>Pseudomonadota</taxon>
        <taxon>Alphaproteobacteria</taxon>
        <taxon>Hyphomicrobiales</taxon>
        <taxon>Rhizobiaceae</taxon>
        <taxon>Metarhizobium</taxon>
    </lineage>
</organism>
<comment type="subcellular location">
    <subcellularLocation>
        <location evidence="2">Cytoplasm</location>
    </subcellularLocation>
</comment>
<protein>
    <recommendedName>
        <fullName evidence="2">PF03932 family protein CutC</fullName>
    </recommendedName>
</protein>
<comment type="caution">
    <text evidence="3">The sequence shown here is derived from an EMBL/GenBank/DDBJ whole genome shotgun (WGS) entry which is preliminary data.</text>
</comment>
<dbReference type="SUPFAM" id="SSF110395">
    <property type="entry name" value="CutC-like"/>
    <property type="match status" value="1"/>
</dbReference>
<evidence type="ECO:0000313" key="4">
    <source>
        <dbReference type="Proteomes" id="UP000245252"/>
    </source>
</evidence>
<comment type="similarity">
    <text evidence="1 2">Belongs to the CutC family.</text>
</comment>
<proteinExistence type="inferred from homology"/>
<sequence length="241" mass="24981">MPDILLEVCVDSAAGLEAAVTGGADRIELCSALALGGLTPTPGLMQRAARMPVPVYAMIRPRAGDFIYSPVELEMMKVEIDAVRSAGLAGVVIGANRPDGRLDHAALKSLLTAAVGLGSTLHRSFDLAPDIAEAVDVAADVGFERILTSGGARTIAEGMAGIEDAFVAARGRVSIMPGAGVTLATIEGLLSRPEVTEVHSSCSRLADMADEKLLAFGFASPQARSTDAAMVAALKQRLRRD</sequence>
<name>A0A2U2DJL1_9HYPH</name>
<dbReference type="Proteomes" id="UP000245252">
    <property type="component" value="Unassembled WGS sequence"/>
</dbReference>
<keyword evidence="4" id="KW-1185">Reference proteome</keyword>
<comment type="caution">
    <text evidence="2">Once thought to be involved in copper homeostasis, experiments in E.coli have shown this is not the case.</text>
</comment>
<evidence type="ECO:0000256" key="2">
    <source>
        <dbReference type="HAMAP-Rule" id="MF_00795"/>
    </source>
</evidence>
<evidence type="ECO:0000313" key="3">
    <source>
        <dbReference type="EMBL" id="PWE53512.1"/>
    </source>
</evidence>
<dbReference type="PANTHER" id="PTHR12598:SF0">
    <property type="entry name" value="COPPER HOMEOSTASIS PROTEIN CUTC HOMOLOG"/>
    <property type="match status" value="1"/>
</dbReference>
<gene>
    <name evidence="2" type="primary">cutC</name>
    <name evidence="3" type="ORF">DEM27_25065</name>
</gene>
<dbReference type="InterPro" id="IPR005627">
    <property type="entry name" value="CutC-like"/>
</dbReference>
<dbReference type="GO" id="GO:0005737">
    <property type="term" value="C:cytoplasm"/>
    <property type="evidence" value="ECO:0007669"/>
    <property type="project" value="UniProtKB-SubCell"/>
</dbReference>